<proteinExistence type="predicted"/>
<name>A0A328AQI1_9CAUL</name>
<protein>
    <recommendedName>
        <fullName evidence="9">Multidrug-efflux transporter</fullName>
    </recommendedName>
</protein>
<evidence type="ECO:0000256" key="4">
    <source>
        <dbReference type="ARBA" id="ARBA00022475"/>
    </source>
</evidence>
<feature type="transmembrane region" description="Helical" evidence="10">
    <location>
        <begin position="369"/>
        <end position="393"/>
    </location>
</feature>
<evidence type="ECO:0000256" key="7">
    <source>
        <dbReference type="ARBA" id="ARBA00023065"/>
    </source>
</evidence>
<keyword evidence="3" id="KW-0050">Antiport</keyword>
<dbReference type="RefSeq" id="WP_111529512.1">
    <property type="nucleotide sequence ID" value="NZ_JBHRSG010000003.1"/>
</dbReference>
<feature type="transmembrane region" description="Helical" evidence="10">
    <location>
        <begin position="287"/>
        <end position="314"/>
    </location>
</feature>
<accession>A0A328AQI1</accession>
<evidence type="ECO:0000256" key="8">
    <source>
        <dbReference type="ARBA" id="ARBA00023136"/>
    </source>
</evidence>
<dbReference type="GO" id="GO:0006811">
    <property type="term" value="P:monoatomic ion transport"/>
    <property type="evidence" value="ECO:0007669"/>
    <property type="project" value="UniProtKB-KW"/>
</dbReference>
<dbReference type="PANTHER" id="PTHR43298:SF2">
    <property type="entry name" value="FMN_FAD EXPORTER YEEO-RELATED"/>
    <property type="match status" value="1"/>
</dbReference>
<dbReference type="GO" id="GO:0005886">
    <property type="term" value="C:plasma membrane"/>
    <property type="evidence" value="ECO:0007669"/>
    <property type="project" value="UniProtKB-SubCell"/>
</dbReference>
<dbReference type="GO" id="GO:0015297">
    <property type="term" value="F:antiporter activity"/>
    <property type="evidence" value="ECO:0007669"/>
    <property type="project" value="UniProtKB-KW"/>
</dbReference>
<sequence>MDRPAAQTAPSPADVRAQLVRRDLAQLLKLSGPVVLARLGIMVMGLSDAIVVGRYSATQLGYHALAWAPTSVVVTMCVGLLTGVQVMTARAIGEGRRAETGAVLRRGLAYSLWIGLVSTLLLALGGPPFLHAIGLQPDLADGAARVLLVFCLSLPGYAISVAASFWLEGLSKPGPAAWAMWAANAVNLGLDLLLVPGTFGLPALGAMGGAWATTGARTFLAVATLAYIALMPEARALGVFTKPERNRAAEAEQRRIGFGAGVSNFFEVASFSSMNVIAGWIGGLAVAAWAIVLNVAAIVFMVPLGLATATAVLVGRAYGARDEAGVNRAGAVTFSVTAVFGVLVTAFVWPNAELLSRGYTENAQTLAMAVPALALASLMFLPDALQVVAAMALRARGDVWLPTGTHLTSYIVVMAPLAWWLAIPMHMGVQGIALAVVIASFLSGVLLLGRFWMLSRRSL</sequence>
<keyword evidence="8 10" id="KW-0472">Membrane</keyword>
<comment type="subcellular location">
    <subcellularLocation>
        <location evidence="1">Cell inner membrane</location>
        <topology evidence="1">Multi-pass membrane protein</topology>
    </subcellularLocation>
</comment>
<feature type="transmembrane region" description="Helical" evidence="10">
    <location>
        <begin position="64"/>
        <end position="86"/>
    </location>
</feature>
<keyword evidence="7" id="KW-0406">Ion transport</keyword>
<feature type="transmembrane region" description="Helical" evidence="10">
    <location>
        <begin position="188"/>
        <end position="212"/>
    </location>
</feature>
<dbReference type="InterPro" id="IPR050222">
    <property type="entry name" value="MATE_MdtK"/>
</dbReference>
<dbReference type="AlphaFoldDB" id="A0A328AQI1"/>
<evidence type="ECO:0000313" key="12">
    <source>
        <dbReference type="Proteomes" id="UP000249254"/>
    </source>
</evidence>
<evidence type="ECO:0000256" key="1">
    <source>
        <dbReference type="ARBA" id="ARBA00004429"/>
    </source>
</evidence>
<reference evidence="12" key="1">
    <citation type="submission" date="2018-05" db="EMBL/GenBank/DDBJ databases">
        <authorList>
            <person name="Li X."/>
        </authorList>
    </citation>
    <scope>NUCLEOTIDE SEQUENCE [LARGE SCALE GENOMIC DNA]</scope>
    <source>
        <strain evidence="12">LX32</strain>
    </source>
</reference>
<dbReference type="InterPro" id="IPR048279">
    <property type="entry name" value="MdtK-like"/>
</dbReference>
<keyword evidence="4" id="KW-1003">Cell membrane</keyword>
<dbReference type="OrthoDB" id="9780160at2"/>
<dbReference type="PANTHER" id="PTHR43298">
    <property type="entry name" value="MULTIDRUG RESISTANCE PROTEIN NORM-RELATED"/>
    <property type="match status" value="1"/>
</dbReference>
<dbReference type="GO" id="GO:0042910">
    <property type="term" value="F:xenobiotic transmembrane transporter activity"/>
    <property type="evidence" value="ECO:0007669"/>
    <property type="project" value="InterPro"/>
</dbReference>
<feature type="transmembrane region" description="Helical" evidence="10">
    <location>
        <begin position="107"/>
        <end position="126"/>
    </location>
</feature>
<evidence type="ECO:0000256" key="2">
    <source>
        <dbReference type="ARBA" id="ARBA00022448"/>
    </source>
</evidence>
<evidence type="ECO:0000256" key="10">
    <source>
        <dbReference type="SAM" id="Phobius"/>
    </source>
</evidence>
<keyword evidence="6 10" id="KW-1133">Transmembrane helix</keyword>
<gene>
    <name evidence="11" type="ORF">DJ017_15215</name>
</gene>
<evidence type="ECO:0000313" key="11">
    <source>
        <dbReference type="EMBL" id="RAK55764.1"/>
    </source>
</evidence>
<dbReference type="Proteomes" id="UP000249254">
    <property type="component" value="Unassembled WGS sequence"/>
</dbReference>
<keyword evidence="5 10" id="KW-0812">Transmembrane</keyword>
<evidence type="ECO:0000256" key="6">
    <source>
        <dbReference type="ARBA" id="ARBA00022989"/>
    </source>
</evidence>
<evidence type="ECO:0000256" key="3">
    <source>
        <dbReference type="ARBA" id="ARBA00022449"/>
    </source>
</evidence>
<comment type="caution">
    <text evidence="11">The sequence shown here is derived from an EMBL/GenBank/DDBJ whole genome shotgun (WGS) entry which is preliminary data.</text>
</comment>
<evidence type="ECO:0000256" key="5">
    <source>
        <dbReference type="ARBA" id="ARBA00022692"/>
    </source>
</evidence>
<feature type="transmembrane region" description="Helical" evidence="10">
    <location>
        <begin position="218"/>
        <end position="237"/>
    </location>
</feature>
<dbReference type="CDD" id="cd13131">
    <property type="entry name" value="MATE_NorM_like"/>
    <property type="match status" value="1"/>
</dbReference>
<feature type="transmembrane region" description="Helical" evidence="10">
    <location>
        <begin position="429"/>
        <end position="453"/>
    </location>
</feature>
<feature type="transmembrane region" description="Helical" evidence="10">
    <location>
        <begin position="30"/>
        <end position="52"/>
    </location>
</feature>
<dbReference type="PIRSF" id="PIRSF006603">
    <property type="entry name" value="DinF"/>
    <property type="match status" value="1"/>
</dbReference>
<dbReference type="InterPro" id="IPR002528">
    <property type="entry name" value="MATE_fam"/>
</dbReference>
<dbReference type="NCBIfam" id="TIGR00797">
    <property type="entry name" value="matE"/>
    <property type="match status" value="1"/>
</dbReference>
<organism evidence="11 12">
    <name type="scientific">Phenylobacterium soli</name>
    <dbReference type="NCBI Taxonomy" id="2170551"/>
    <lineage>
        <taxon>Bacteria</taxon>
        <taxon>Pseudomonadati</taxon>
        <taxon>Pseudomonadota</taxon>
        <taxon>Alphaproteobacteria</taxon>
        <taxon>Caulobacterales</taxon>
        <taxon>Caulobacteraceae</taxon>
        <taxon>Phenylobacterium</taxon>
    </lineage>
</organism>
<feature type="transmembrane region" description="Helical" evidence="10">
    <location>
        <begin position="405"/>
        <end position="423"/>
    </location>
</feature>
<dbReference type="EMBL" id="QFYQ01000001">
    <property type="protein sequence ID" value="RAK55764.1"/>
    <property type="molecule type" value="Genomic_DNA"/>
</dbReference>
<keyword evidence="2" id="KW-0813">Transport</keyword>
<dbReference type="Pfam" id="PF01554">
    <property type="entry name" value="MatE"/>
    <property type="match status" value="2"/>
</dbReference>
<feature type="transmembrane region" description="Helical" evidence="10">
    <location>
        <begin position="146"/>
        <end position="167"/>
    </location>
</feature>
<feature type="transmembrane region" description="Helical" evidence="10">
    <location>
        <begin position="258"/>
        <end position="281"/>
    </location>
</feature>
<evidence type="ECO:0000256" key="9">
    <source>
        <dbReference type="ARBA" id="ARBA00031636"/>
    </source>
</evidence>
<feature type="transmembrane region" description="Helical" evidence="10">
    <location>
        <begin position="326"/>
        <end position="349"/>
    </location>
</feature>
<keyword evidence="12" id="KW-1185">Reference proteome</keyword>